<evidence type="ECO:0000256" key="12">
    <source>
        <dbReference type="ARBA" id="ARBA00032718"/>
    </source>
</evidence>
<evidence type="ECO:0000256" key="7">
    <source>
        <dbReference type="ARBA" id="ARBA00022792"/>
    </source>
</evidence>
<gene>
    <name evidence="16" type="ORF">DMN91_002080</name>
</gene>
<reference evidence="16" key="1">
    <citation type="journal article" date="2018" name="Genome Res.">
        <title>The genomic architecture and molecular evolution of ant odorant receptors.</title>
        <authorList>
            <person name="McKenzie S.K."/>
            <person name="Kronauer D.J.C."/>
        </authorList>
    </citation>
    <scope>NUCLEOTIDE SEQUENCE [LARGE SCALE GENOMIC DNA]</scope>
    <source>
        <strain evidence="16">Clonal line C1</strain>
    </source>
</reference>
<evidence type="ECO:0000256" key="14">
    <source>
        <dbReference type="SAM" id="MobiDB-lite"/>
    </source>
</evidence>
<evidence type="ECO:0000256" key="2">
    <source>
        <dbReference type="ARBA" id="ARBA00007066"/>
    </source>
</evidence>
<dbReference type="SUPFAM" id="SSF51306">
    <property type="entry name" value="LexA/Signal peptidase"/>
    <property type="match status" value="1"/>
</dbReference>
<dbReference type="SUPFAM" id="SSF69318">
    <property type="entry name" value="Integrin alpha N-terminal domain"/>
    <property type="match status" value="1"/>
</dbReference>
<dbReference type="PANTHER" id="PTHR16317:SF1">
    <property type="entry name" value="KICSTOR COMPLEX PROTEIN ITFG2"/>
    <property type="match status" value="1"/>
</dbReference>
<evidence type="ECO:0000256" key="9">
    <source>
        <dbReference type="ARBA" id="ARBA00022989"/>
    </source>
</evidence>
<dbReference type="GO" id="GO:0032006">
    <property type="term" value="P:regulation of TOR signaling"/>
    <property type="evidence" value="ECO:0007669"/>
    <property type="project" value="TreeGrafter"/>
</dbReference>
<dbReference type="Gene3D" id="2.10.109.10">
    <property type="entry name" value="Umud Fragment, subunit A"/>
    <property type="match status" value="1"/>
</dbReference>
<dbReference type="AlphaFoldDB" id="A0A3L8E1L4"/>
<dbReference type="OrthoDB" id="9996127at2759"/>
<keyword evidence="5" id="KW-0645">Protease</keyword>
<keyword evidence="6" id="KW-0812">Transmembrane</keyword>
<comment type="caution">
    <text evidence="16">The sequence shown here is derived from an EMBL/GenBank/DDBJ whole genome shotgun (WGS) entry which is preliminary data.</text>
</comment>
<feature type="compositionally biased region" description="Low complexity" evidence="14">
    <location>
        <begin position="500"/>
        <end position="526"/>
    </location>
</feature>
<evidence type="ECO:0000256" key="3">
    <source>
        <dbReference type="ARBA" id="ARBA00011805"/>
    </source>
</evidence>
<evidence type="ECO:0000259" key="15">
    <source>
        <dbReference type="Pfam" id="PF10502"/>
    </source>
</evidence>
<evidence type="ECO:0000256" key="5">
    <source>
        <dbReference type="ARBA" id="ARBA00022670"/>
    </source>
</evidence>
<dbReference type="GO" id="GO:0006465">
    <property type="term" value="P:signal peptide processing"/>
    <property type="evidence" value="ECO:0007669"/>
    <property type="project" value="InterPro"/>
</dbReference>
<dbReference type="PRINTS" id="PR00727">
    <property type="entry name" value="LEADERPTASE"/>
</dbReference>
<evidence type="ECO:0000256" key="4">
    <source>
        <dbReference type="ARBA" id="ARBA00013650"/>
    </source>
</evidence>
<feature type="active site" evidence="13">
    <location>
        <position position="34"/>
    </location>
</feature>
<evidence type="ECO:0000256" key="11">
    <source>
        <dbReference type="ARBA" id="ARBA00023136"/>
    </source>
</evidence>
<keyword evidence="8" id="KW-0378">Hydrolase</keyword>
<dbReference type="PANTHER" id="PTHR16317">
    <property type="entry name" value="INTEGRIN ALPHA REPEAT DOMAIN-CONTAINING"/>
    <property type="match status" value="1"/>
</dbReference>
<evidence type="ECO:0000256" key="6">
    <source>
        <dbReference type="ARBA" id="ARBA00022692"/>
    </source>
</evidence>
<dbReference type="CDD" id="cd06530">
    <property type="entry name" value="S26_SPase_I"/>
    <property type="match status" value="1"/>
</dbReference>
<keyword evidence="7" id="KW-0999">Mitochondrion inner membrane</keyword>
<organism evidence="16">
    <name type="scientific">Ooceraea biroi</name>
    <name type="common">Clonal raider ant</name>
    <name type="synonym">Cerapachys biroi</name>
    <dbReference type="NCBI Taxonomy" id="2015173"/>
    <lineage>
        <taxon>Eukaryota</taxon>
        <taxon>Metazoa</taxon>
        <taxon>Ecdysozoa</taxon>
        <taxon>Arthropoda</taxon>
        <taxon>Hexapoda</taxon>
        <taxon>Insecta</taxon>
        <taxon>Pterygota</taxon>
        <taxon>Neoptera</taxon>
        <taxon>Endopterygota</taxon>
        <taxon>Hymenoptera</taxon>
        <taxon>Apocrita</taxon>
        <taxon>Aculeata</taxon>
        <taxon>Formicoidea</taxon>
        <taxon>Formicidae</taxon>
        <taxon>Dorylinae</taxon>
        <taxon>Ooceraea</taxon>
    </lineage>
</organism>
<dbReference type="GO" id="GO:0004252">
    <property type="term" value="F:serine-type endopeptidase activity"/>
    <property type="evidence" value="ECO:0007669"/>
    <property type="project" value="InterPro"/>
</dbReference>
<keyword evidence="9" id="KW-1133">Transmembrane helix</keyword>
<dbReference type="Pfam" id="PF10502">
    <property type="entry name" value="Peptidase_S26"/>
    <property type="match status" value="1"/>
</dbReference>
<comment type="subunit">
    <text evidence="3">Heterodimer of 2 subunits, IMMPL1 and IMMPL2.</text>
</comment>
<evidence type="ECO:0000256" key="8">
    <source>
        <dbReference type="ARBA" id="ARBA00022801"/>
    </source>
</evidence>
<feature type="region of interest" description="Disordered" evidence="14">
    <location>
        <begin position="496"/>
        <end position="545"/>
    </location>
</feature>
<protein>
    <recommendedName>
        <fullName evidence="4">Mitochondrial inner membrane protease subunit 2</fullName>
    </recommendedName>
    <alternativeName>
        <fullName evidence="12">IMP2-like protein</fullName>
    </alternativeName>
</protein>
<dbReference type="InterPro" id="IPR036286">
    <property type="entry name" value="LexA/Signal_pep-like_sf"/>
</dbReference>
<comment type="similarity">
    <text evidence="2">Belongs to the peptidase S26 family. IMP2 subfamily.</text>
</comment>
<evidence type="ECO:0000256" key="10">
    <source>
        <dbReference type="ARBA" id="ARBA00023128"/>
    </source>
</evidence>
<feature type="domain" description="Peptidase S26" evidence="15">
    <location>
        <begin position="14"/>
        <end position="100"/>
    </location>
</feature>
<keyword evidence="10" id="KW-0496">Mitochondrion</keyword>
<evidence type="ECO:0000256" key="13">
    <source>
        <dbReference type="PIRSR" id="PIRSR600223-1"/>
    </source>
</evidence>
<dbReference type="GO" id="GO:0042720">
    <property type="term" value="C:mitochondrial inner membrane peptidase complex"/>
    <property type="evidence" value="ECO:0007669"/>
    <property type="project" value="UniProtKB-ARBA"/>
</dbReference>
<evidence type="ECO:0000256" key="1">
    <source>
        <dbReference type="ARBA" id="ARBA00004434"/>
    </source>
</evidence>
<dbReference type="GO" id="GO:0006627">
    <property type="term" value="P:protein processing involved in protein targeting to mitochondrion"/>
    <property type="evidence" value="ECO:0007669"/>
    <property type="project" value="UniProtKB-ARBA"/>
</dbReference>
<comment type="subcellular location">
    <subcellularLocation>
        <location evidence="1">Mitochondrion inner membrane</location>
        <topology evidence="1">Single-pass membrane protein</topology>
    </subcellularLocation>
</comment>
<dbReference type="EMBL" id="QOIP01000002">
    <property type="protein sequence ID" value="RLU25918.1"/>
    <property type="molecule type" value="Genomic_DNA"/>
</dbReference>
<evidence type="ECO:0000313" key="16">
    <source>
        <dbReference type="EMBL" id="RLU25918.1"/>
    </source>
</evidence>
<reference evidence="16" key="2">
    <citation type="submission" date="2018-07" db="EMBL/GenBank/DDBJ databases">
        <authorList>
            <person name="Mckenzie S.K."/>
            <person name="Kronauer D.J.C."/>
        </authorList>
    </citation>
    <scope>NUCLEOTIDE SEQUENCE</scope>
    <source>
        <strain evidence="16">Clonal line C1</strain>
    </source>
</reference>
<name>A0A3L8E1L4_OOCBI</name>
<accession>A0A3L8E1L4</accession>
<dbReference type="FunFam" id="2.10.109.10:FF:000005">
    <property type="entry name" value="Mitochondrial inner membrane protease subunit"/>
    <property type="match status" value="1"/>
</dbReference>
<dbReference type="Pfam" id="PF15907">
    <property type="entry name" value="Itfg2"/>
    <property type="match status" value="2"/>
</dbReference>
<sequence>MRIPRIIRNVLIGIPFGIAFTDTVGYVARVEGISMQPALNPDQRYSDYVFLNRWLIRNHDIQRGDIVSICSPKVPSQTLIKRVVGLAGDIVDTHGYKFTILQIPEGHCWVEGDHVGHSMDSNSFGPISVGLIKAKATHIVWPPNRWQQLNSTKFHHEGLIYRKHYLNIIYRHGLTIGDVDNDGNNELVVGTAEGELYIFKLKMSAKIQMKTISKQVTVNLVNSQNSEHVDNTSEVNELSGKMQCVHVQRIPTNTKIVLIADVDKDGANEMILGLTDRVVRSYRWSSNADLGTGKLIGLNKWECTNQIGTVTLQHTGDGTPTLLVAQPGGTFMRIKCNREDCHSKDGSCEAVDYQTLGISRMRNQNISTEIIGDLEPGMTPFISTLEPKVSSYVPKNKLLKQSFADDSQLDIKTFKPASLEFKRNYSQPVIRKNSLDMAAEYSRNFTTDFQGTVRFFSPIDSGSIDKMDGSFIGGNVILGKFDKKTTKDTLLPSFKDFSYNNNNNNNNNNSNSNNNNKSNTANMNQNEGEDKDSGDATTSESVPKGKPYALATLDGTIMLVQDEIILWAMQVDHQIFALCRLDVTGDNSDEIIACAWDGQTYILDQQRRSVRFQFEEPVRAFCAGNYNVTPGASSPSLVYNTFNNKIFLYYDVTLPSMTITPLNPMEDLDPEEIQILEKLMGKCSTSERQEKMQQLTEWLLYGASI</sequence>
<proteinExistence type="inferred from homology"/>
<dbReference type="Proteomes" id="UP000279307">
    <property type="component" value="Chromosome 2"/>
</dbReference>
<feature type="active site" evidence="13">
    <location>
        <position position="81"/>
    </location>
</feature>
<keyword evidence="11" id="KW-0472">Membrane</keyword>
<dbReference type="InterPro" id="IPR031793">
    <property type="entry name" value="KICSTOR_ITFG2"/>
</dbReference>
<dbReference type="InterPro" id="IPR019533">
    <property type="entry name" value="Peptidase_S26"/>
</dbReference>
<dbReference type="InterPro" id="IPR000223">
    <property type="entry name" value="Pept_S26A_signal_pept_1"/>
</dbReference>
<dbReference type="InterPro" id="IPR028994">
    <property type="entry name" value="Integrin_alpha_N"/>
</dbReference>